<dbReference type="EMBL" id="FQWM01000004">
    <property type="protein sequence ID" value="SHH28886.1"/>
    <property type="molecule type" value="Genomic_DNA"/>
</dbReference>
<evidence type="ECO:0000313" key="2">
    <source>
        <dbReference type="EMBL" id="SHH28886.1"/>
    </source>
</evidence>
<name>A0A1M5RRL3_9RHOB</name>
<gene>
    <name evidence="2" type="ORF">SAMN04488044_2275</name>
</gene>
<dbReference type="PANTHER" id="PTHR40072">
    <property type="entry name" value="MOLYBDOPTERIN-GUANINE DINUCLEOTIDE BIOSYNTHESIS ADAPTER PROTEIN-RELATED"/>
    <property type="match status" value="1"/>
</dbReference>
<dbReference type="AlphaFoldDB" id="A0A1M5RRL3"/>
<dbReference type="InterPro" id="IPR004435">
    <property type="entry name" value="MobB_dom"/>
</dbReference>
<dbReference type="InterPro" id="IPR027417">
    <property type="entry name" value="P-loop_NTPase"/>
</dbReference>
<dbReference type="CDD" id="cd03116">
    <property type="entry name" value="MobB"/>
    <property type="match status" value="1"/>
</dbReference>
<evidence type="ECO:0000313" key="3">
    <source>
        <dbReference type="Proteomes" id="UP000184211"/>
    </source>
</evidence>
<protein>
    <submittedName>
        <fullName evidence="2">Molybdopterin guanine dinucleotide biosynthesis accessory protein MobB</fullName>
    </submittedName>
</protein>
<dbReference type="Gene3D" id="3.40.50.300">
    <property type="entry name" value="P-loop containing nucleotide triphosphate hydrolases"/>
    <property type="match status" value="1"/>
</dbReference>
<dbReference type="NCBIfam" id="TIGR00176">
    <property type="entry name" value="mobB"/>
    <property type="match status" value="1"/>
</dbReference>
<dbReference type="InterPro" id="IPR052539">
    <property type="entry name" value="MGD_biosynthesis_adapter"/>
</dbReference>
<sequence>MKVFGITGWKNSGKTTLVTKLLREISGRGYTVSTIKRTHHNVDLDSPGTDSFKHREAGAQEVMLASDQRYAIMKELITRASLPDLIARMAPVDLLLVEGFKTEPHPKIECHRDGGKQPLISAGNQTIVAVATQTQIDIAVPQLDLDNVQQIADFIIEHVGLTGGGR</sequence>
<dbReference type="PANTHER" id="PTHR40072:SF1">
    <property type="entry name" value="MOLYBDOPTERIN-GUANINE DINUCLEOTIDE BIOSYNTHESIS ADAPTER PROTEIN"/>
    <property type="match status" value="1"/>
</dbReference>
<feature type="domain" description="Molybdopterin-guanine dinucleotide biosynthesis protein B (MobB)" evidence="1">
    <location>
        <begin position="3"/>
        <end position="132"/>
    </location>
</feature>
<dbReference type="Proteomes" id="UP000184211">
    <property type="component" value="Unassembled WGS sequence"/>
</dbReference>
<dbReference type="OrthoDB" id="9804758at2"/>
<dbReference type="Pfam" id="PF03205">
    <property type="entry name" value="MobB"/>
    <property type="match status" value="1"/>
</dbReference>
<keyword evidence="3" id="KW-1185">Reference proteome</keyword>
<dbReference type="GO" id="GO:0006777">
    <property type="term" value="P:Mo-molybdopterin cofactor biosynthetic process"/>
    <property type="evidence" value="ECO:0007669"/>
    <property type="project" value="InterPro"/>
</dbReference>
<dbReference type="SUPFAM" id="SSF52540">
    <property type="entry name" value="P-loop containing nucleoside triphosphate hydrolases"/>
    <property type="match status" value="1"/>
</dbReference>
<dbReference type="RefSeq" id="WP_072793155.1">
    <property type="nucleotide sequence ID" value="NZ_FQWM01000004.1"/>
</dbReference>
<organism evidence="2 3">
    <name type="scientific">Cognatishimia maritima</name>
    <dbReference type="NCBI Taxonomy" id="870908"/>
    <lineage>
        <taxon>Bacteria</taxon>
        <taxon>Pseudomonadati</taxon>
        <taxon>Pseudomonadota</taxon>
        <taxon>Alphaproteobacteria</taxon>
        <taxon>Rhodobacterales</taxon>
        <taxon>Paracoccaceae</taxon>
        <taxon>Cognatishimia</taxon>
    </lineage>
</organism>
<reference evidence="3" key="1">
    <citation type="submission" date="2016-11" db="EMBL/GenBank/DDBJ databases">
        <authorList>
            <person name="Varghese N."/>
            <person name="Submissions S."/>
        </authorList>
    </citation>
    <scope>NUCLEOTIDE SEQUENCE [LARGE SCALE GENOMIC DNA]</scope>
    <source>
        <strain evidence="3">DSM 28223</strain>
    </source>
</reference>
<accession>A0A1M5RRL3</accession>
<dbReference type="GO" id="GO:0005525">
    <property type="term" value="F:GTP binding"/>
    <property type="evidence" value="ECO:0007669"/>
    <property type="project" value="InterPro"/>
</dbReference>
<evidence type="ECO:0000259" key="1">
    <source>
        <dbReference type="Pfam" id="PF03205"/>
    </source>
</evidence>
<dbReference type="STRING" id="870908.SAMN04488044_2275"/>
<proteinExistence type="predicted"/>